<evidence type="ECO:0000313" key="1">
    <source>
        <dbReference type="EMBL" id="TNN37100.1"/>
    </source>
</evidence>
<dbReference type="EMBL" id="SRLO01001534">
    <property type="protein sequence ID" value="TNN37100.1"/>
    <property type="molecule type" value="Genomic_DNA"/>
</dbReference>
<organism evidence="1 2">
    <name type="scientific">Liparis tanakae</name>
    <name type="common">Tanaka's snailfish</name>
    <dbReference type="NCBI Taxonomy" id="230148"/>
    <lineage>
        <taxon>Eukaryota</taxon>
        <taxon>Metazoa</taxon>
        <taxon>Chordata</taxon>
        <taxon>Craniata</taxon>
        <taxon>Vertebrata</taxon>
        <taxon>Euteleostomi</taxon>
        <taxon>Actinopterygii</taxon>
        <taxon>Neopterygii</taxon>
        <taxon>Teleostei</taxon>
        <taxon>Neoteleostei</taxon>
        <taxon>Acanthomorphata</taxon>
        <taxon>Eupercaria</taxon>
        <taxon>Perciformes</taxon>
        <taxon>Cottioidei</taxon>
        <taxon>Cottales</taxon>
        <taxon>Liparidae</taxon>
        <taxon>Liparis</taxon>
    </lineage>
</organism>
<sequence>MPGMACVSVVTDGWMEEGRVGAKRLELQSVYACVCLFAPDRCWCCVAVITATMIAVFAVSHFSTSGEASAV</sequence>
<gene>
    <name evidence="1" type="ORF">EYF80_052741</name>
</gene>
<dbReference type="AlphaFoldDB" id="A0A4Z2F879"/>
<proteinExistence type="predicted"/>
<reference evidence="1 2" key="1">
    <citation type="submission" date="2019-03" db="EMBL/GenBank/DDBJ databases">
        <title>First draft genome of Liparis tanakae, snailfish: a comprehensive survey of snailfish specific genes.</title>
        <authorList>
            <person name="Kim W."/>
            <person name="Song I."/>
            <person name="Jeong J.-H."/>
            <person name="Kim D."/>
            <person name="Kim S."/>
            <person name="Ryu S."/>
            <person name="Song J.Y."/>
            <person name="Lee S.K."/>
        </authorList>
    </citation>
    <scope>NUCLEOTIDE SEQUENCE [LARGE SCALE GENOMIC DNA]</scope>
    <source>
        <tissue evidence="1">Muscle</tissue>
    </source>
</reference>
<keyword evidence="2" id="KW-1185">Reference proteome</keyword>
<name>A0A4Z2F879_9TELE</name>
<evidence type="ECO:0000313" key="2">
    <source>
        <dbReference type="Proteomes" id="UP000314294"/>
    </source>
</evidence>
<protein>
    <submittedName>
        <fullName evidence="1">Uncharacterized protein</fullName>
    </submittedName>
</protein>
<dbReference type="Proteomes" id="UP000314294">
    <property type="component" value="Unassembled WGS sequence"/>
</dbReference>
<accession>A0A4Z2F879</accession>
<comment type="caution">
    <text evidence="1">The sequence shown here is derived from an EMBL/GenBank/DDBJ whole genome shotgun (WGS) entry which is preliminary data.</text>
</comment>